<dbReference type="AlphaFoldDB" id="A0A6G1FXU5"/>
<dbReference type="InterPro" id="IPR029062">
    <property type="entry name" value="Class_I_gatase-like"/>
</dbReference>
<gene>
    <name evidence="2 4" type="ORF">P152DRAFT_460650</name>
</gene>
<dbReference type="EMBL" id="ML975166">
    <property type="protein sequence ID" value="KAF1810510.1"/>
    <property type="molecule type" value="Genomic_DNA"/>
</dbReference>
<feature type="domain" description="Glutamine amidotransferase" evidence="1">
    <location>
        <begin position="48"/>
        <end position="200"/>
    </location>
</feature>
<dbReference type="RefSeq" id="XP_033532141.1">
    <property type="nucleotide sequence ID" value="XM_033679962.1"/>
</dbReference>
<dbReference type="InterPro" id="IPR044992">
    <property type="entry name" value="ChyE-like"/>
</dbReference>
<dbReference type="GO" id="GO:0005634">
    <property type="term" value="C:nucleus"/>
    <property type="evidence" value="ECO:0007669"/>
    <property type="project" value="TreeGrafter"/>
</dbReference>
<dbReference type="Pfam" id="PF00117">
    <property type="entry name" value="GATase"/>
    <property type="match status" value="1"/>
</dbReference>
<dbReference type="GO" id="GO:0005829">
    <property type="term" value="C:cytosol"/>
    <property type="evidence" value="ECO:0007669"/>
    <property type="project" value="TreeGrafter"/>
</dbReference>
<evidence type="ECO:0000259" key="1">
    <source>
        <dbReference type="Pfam" id="PF00117"/>
    </source>
</evidence>
<dbReference type="CDD" id="cd01741">
    <property type="entry name" value="GATase1_1"/>
    <property type="match status" value="1"/>
</dbReference>
<evidence type="ECO:0000313" key="2">
    <source>
        <dbReference type="EMBL" id="KAF1810510.1"/>
    </source>
</evidence>
<dbReference type="Gene3D" id="3.40.50.880">
    <property type="match status" value="1"/>
</dbReference>
<organism evidence="2">
    <name type="scientific">Eremomyces bilateralis CBS 781.70</name>
    <dbReference type="NCBI Taxonomy" id="1392243"/>
    <lineage>
        <taxon>Eukaryota</taxon>
        <taxon>Fungi</taxon>
        <taxon>Dikarya</taxon>
        <taxon>Ascomycota</taxon>
        <taxon>Pezizomycotina</taxon>
        <taxon>Dothideomycetes</taxon>
        <taxon>Dothideomycetes incertae sedis</taxon>
        <taxon>Eremomycetales</taxon>
        <taxon>Eremomycetaceae</taxon>
        <taxon>Eremomyces</taxon>
    </lineage>
</organism>
<dbReference type="PANTHER" id="PTHR42695">
    <property type="entry name" value="GLUTAMINE AMIDOTRANSFERASE YLR126C-RELATED"/>
    <property type="match status" value="1"/>
</dbReference>
<name>A0A6G1FXU5_9PEZI</name>
<proteinExistence type="predicted"/>
<accession>A0A6G1FXU5</accession>
<dbReference type="SUPFAM" id="SSF52317">
    <property type="entry name" value="Class I glutamine amidotransferase-like"/>
    <property type="match status" value="1"/>
</dbReference>
<evidence type="ECO:0000313" key="3">
    <source>
        <dbReference type="Proteomes" id="UP000504638"/>
    </source>
</evidence>
<sequence length="248" mass="27895">MQPPIRIAILECDTPLEKTKAKYGGYGGVFKTLMVGGAKLRGLDPERDLEMTSWPVEKELQYPELEDIDAIMLTGSRYNAFDNTPWITSIVSYLRRVLEQDRVRIIGVCFGHQLVARALGTPIGRSDIGWEVSVCPVELSPEGQRIFGLSNLKIFQMHRDVVQEVPKGMTLLGSSARCDVQGFYQKNRVITVQGHPEFSKEIVSELLYARHESGIFDDDEYQDAMQRVGDQHDGVKIAAAFVSFLLEE</sequence>
<dbReference type="GeneID" id="54420532"/>
<dbReference type="GO" id="GO:0016740">
    <property type="term" value="F:transferase activity"/>
    <property type="evidence" value="ECO:0007669"/>
    <property type="project" value="UniProtKB-KW"/>
</dbReference>
<keyword evidence="3" id="KW-1185">Reference proteome</keyword>
<keyword evidence="2" id="KW-0315">Glutamine amidotransferase</keyword>
<dbReference type="OrthoDB" id="92161at2759"/>
<protein>
    <submittedName>
        <fullName evidence="2 4">Class I glutamine amidotransferase-like protein</fullName>
    </submittedName>
</protein>
<reference evidence="2 4" key="1">
    <citation type="submission" date="2020-01" db="EMBL/GenBank/DDBJ databases">
        <authorList>
            <consortium name="DOE Joint Genome Institute"/>
            <person name="Haridas S."/>
            <person name="Albert R."/>
            <person name="Binder M."/>
            <person name="Bloem J."/>
            <person name="Labutti K."/>
            <person name="Salamov A."/>
            <person name="Andreopoulos B."/>
            <person name="Baker S.E."/>
            <person name="Barry K."/>
            <person name="Bills G."/>
            <person name="Bluhm B.H."/>
            <person name="Cannon C."/>
            <person name="Castanera R."/>
            <person name="Culley D.E."/>
            <person name="Daum C."/>
            <person name="Ezra D."/>
            <person name="Gonzalez J.B."/>
            <person name="Henrissat B."/>
            <person name="Kuo A."/>
            <person name="Liang C."/>
            <person name="Lipzen A."/>
            <person name="Lutzoni F."/>
            <person name="Magnuson J."/>
            <person name="Mondo S."/>
            <person name="Nolan M."/>
            <person name="Ohm R."/>
            <person name="Pangilinan J."/>
            <person name="Park H.-J."/>
            <person name="Ramirez L."/>
            <person name="Alfaro M."/>
            <person name="Sun H."/>
            <person name="Tritt A."/>
            <person name="Yoshinaga Y."/>
            <person name="Zwiers L.-H."/>
            <person name="Turgeon B.G."/>
            <person name="Goodwin S.B."/>
            <person name="Spatafora J.W."/>
            <person name="Crous P.W."/>
            <person name="Grigoriev I.V."/>
        </authorList>
    </citation>
    <scope>NUCLEOTIDE SEQUENCE</scope>
    <source>
        <strain evidence="2 4">CBS 781.70</strain>
    </source>
</reference>
<keyword evidence="2" id="KW-0808">Transferase</keyword>
<dbReference type="PROSITE" id="PS51273">
    <property type="entry name" value="GATASE_TYPE_1"/>
    <property type="match status" value="1"/>
</dbReference>
<evidence type="ECO:0000313" key="4">
    <source>
        <dbReference type="RefSeq" id="XP_033532141.1"/>
    </source>
</evidence>
<reference evidence="4" key="2">
    <citation type="submission" date="2020-04" db="EMBL/GenBank/DDBJ databases">
        <authorList>
            <consortium name="NCBI Genome Project"/>
        </authorList>
    </citation>
    <scope>NUCLEOTIDE SEQUENCE</scope>
    <source>
        <strain evidence="4">CBS 781.70</strain>
    </source>
</reference>
<reference evidence="4" key="3">
    <citation type="submission" date="2025-04" db="UniProtKB">
        <authorList>
            <consortium name="RefSeq"/>
        </authorList>
    </citation>
    <scope>IDENTIFICATION</scope>
    <source>
        <strain evidence="4">CBS 781.70</strain>
    </source>
</reference>
<dbReference type="PANTHER" id="PTHR42695:SF5">
    <property type="entry name" value="GLUTAMINE AMIDOTRANSFERASE YLR126C-RELATED"/>
    <property type="match status" value="1"/>
</dbReference>
<dbReference type="InterPro" id="IPR017926">
    <property type="entry name" value="GATASE"/>
</dbReference>
<dbReference type="Proteomes" id="UP000504638">
    <property type="component" value="Unplaced"/>
</dbReference>